<evidence type="ECO:0000256" key="1">
    <source>
        <dbReference type="ARBA" id="ARBA00009437"/>
    </source>
</evidence>
<name>A0A7Y8GYU9_9BURK</name>
<gene>
    <name evidence="6" type="ORF">F3K02_17755</name>
</gene>
<dbReference type="PROSITE" id="PS50931">
    <property type="entry name" value="HTH_LYSR"/>
    <property type="match status" value="1"/>
</dbReference>
<dbReference type="PANTHER" id="PTHR30126">
    <property type="entry name" value="HTH-TYPE TRANSCRIPTIONAL REGULATOR"/>
    <property type="match status" value="1"/>
</dbReference>
<evidence type="ECO:0000313" key="6">
    <source>
        <dbReference type="EMBL" id="NWF47081.1"/>
    </source>
</evidence>
<dbReference type="SUPFAM" id="SSF53850">
    <property type="entry name" value="Periplasmic binding protein-like II"/>
    <property type="match status" value="1"/>
</dbReference>
<dbReference type="Pfam" id="PF00126">
    <property type="entry name" value="HTH_1"/>
    <property type="match status" value="1"/>
</dbReference>
<dbReference type="SUPFAM" id="SSF46785">
    <property type="entry name" value="Winged helix' DNA-binding domain"/>
    <property type="match status" value="1"/>
</dbReference>
<organism evidence="6 7">
    <name type="scientific">Hydrogenophaga aromaticivorans</name>
    <dbReference type="NCBI Taxonomy" id="2610898"/>
    <lineage>
        <taxon>Bacteria</taxon>
        <taxon>Pseudomonadati</taxon>
        <taxon>Pseudomonadota</taxon>
        <taxon>Betaproteobacteria</taxon>
        <taxon>Burkholderiales</taxon>
        <taxon>Comamonadaceae</taxon>
        <taxon>Hydrogenophaga</taxon>
    </lineage>
</organism>
<dbReference type="InterPro" id="IPR000847">
    <property type="entry name" value="LysR_HTH_N"/>
</dbReference>
<keyword evidence="4" id="KW-0804">Transcription</keyword>
<evidence type="ECO:0000259" key="5">
    <source>
        <dbReference type="PROSITE" id="PS50931"/>
    </source>
</evidence>
<keyword evidence="7" id="KW-1185">Reference proteome</keyword>
<reference evidence="6 7" key="1">
    <citation type="submission" date="2019-09" db="EMBL/GenBank/DDBJ databases">
        <title>Hydrogenophaga aromatica sp. nov., isolated from a para-xylene-degrading enrichment culture.</title>
        <authorList>
            <person name="Tancsics A."/>
            <person name="Banerjee S."/>
        </authorList>
    </citation>
    <scope>NUCLEOTIDE SEQUENCE [LARGE SCALE GENOMIC DNA]</scope>
    <source>
        <strain evidence="6 7">D2P1</strain>
    </source>
</reference>
<feature type="domain" description="HTH lysR-type" evidence="5">
    <location>
        <begin position="11"/>
        <end position="68"/>
    </location>
</feature>
<dbReference type="InterPro" id="IPR005119">
    <property type="entry name" value="LysR_subst-bd"/>
</dbReference>
<dbReference type="AlphaFoldDB" id="A0A7Y8GYU9"/>
<dbReference type="InterPro" id="IPR036388">
    <property type="entry name" value="WH-like_DNA-bd_sf"/>
</dbReference>
<dbReference type="Gene3D" id="1.10.10.10">
    <property type="entry name" value="Winged helix-like DNA-binding domain superfamily/Winged helix DNA-binding domain"/>
    <property type="match status" value="1"/>
</dbReference>
<evidence type="ECO:0000313" key="7">
    <source>
        <dbReference type="Proteomes" id="UP000545507"/>
    </source>
</evidence>
<accession>A0A7Y8GYU9</accession>
<keyword evidence="2" id="KW-0805">Transcription regulation</keyword>
<dbReference type="NCBIfam" id="NF008095">
    <property type="entry name" value="PRK10837.1"/>
    <property type="match status" value="1"/>
</dbReference>
<dbReference type="Pfam" id="PF03466">
    <property type="entry name" value="LysR_substrate"/>
    <property type="match status" value="1"/>
</dbReference>
<dbReference type="CDD" id="cd08420">
    <property type="entry name" value="PBP2_CysL_like"/>
    <property type="match status" value="1"/>
</dbReference>
<dbReference type="GO" id="GO:0000976">
    <property type="term" value="F:transcription cis-regulatory region binding"/>
    <property type="evidence" value="ECO:0007669"/>
    <property type="project" value="TreeGrafter"/>
</dbReference>
<comment type="similarity">
    <text evidence="1">Belongs to the LysR transcriptional regulatory family.</text>
</comment>
<evidence type="ECO:0000256" key="3">
    <source>
        <dbReference type="ARBA" id="ARBA00023125"/>
    </source>
</evidence>
<dbReference type="GO" id="GO:0003700">
    <property type="term" value="F:DNA-binding transcription factor activity"/>
    <property type="evidence" value="ECO:0007669"/>
    <property type="project" value="InterPro"/>
</dbReference>
<evidence type="ECO:0000256" key="4">
    <source>
        <dbReference type="ARBA" id="ARBA00023163"/>
    </source>
</evidence>
<dbReference type="InterPro" id="IPR036390">
    <property type="entry name" value="WH_DNA-bd_sf"/>
</dbReference>
<dbReference type="RefSeq" id="WP_177136983.1">
    <property type="nucleotide sequence ID" value="NZ_VYGV01000016.1"/>
</dbReference>
<evidence type="ECO:0000256" key="2">
    <source>
        <dbReference type="ARBA" id="ARBA00023015"/>
    </source>
</evidence>
<dbReference type="Gene3D" id="3.40.190.290">
    <property type="match status" value="1"/>
</dbReference>
<dbReference type="EMBL" id="VYGV01000016">
    <property type="protein sequence ID" value="NWF47081.1"/>
    <property type="molecule type" value="Genomic_DNA"/>
</dbReference>
<proteinExistence type="inferred from homology"/>
<dbReference type="Proteomes" id="UP000545507">
    <property type="component" value="Unassembled WGS sequence"/>
</dbReference>
<protein>
    <submittedName>
        <fullName evidence="6">LysR family transcriptional regulator</fullName>
    </submittedName>
</protein>
<dbReference type="PANTHER" id="PTHR30126:SF94">
    <property type="entry name" value="LYSR FAMILY TRANSCRIPTIONAL REGULATOR"/>
    <property type="match status" value="1"/>
</dbReference>
<comment type="caution">
    <text evidence="6">The sequence shown here is derived from an EMBL/GenBank/DDBJ whole genome shotgun (WGS) entry which is preliminary data.</text>
</comment>
<keyword evidence="3" id="KW-0238">DNA-binding</keyword>
<sequence length="301" mass="32977">MNDKHDQRVRLTIRQLEVFSAIARGGTTHAAAGQVARSQSAASNALSELEITLGVQVFDRVGRRLVLNENGRALLPHAASIVEQAIETEAMFAGDHAAALRLASSYTIGEYLLPELIAAWKLGHPRGAIKLSIANTFEVFDSVASFMADVGFIEGQHSHPDLIVRRWRTDALAVIASPDHPFAKRRPSIAQLGHALWILREPGSGTREAVDSWLISHLDRVQVDLELGSNEAVKRSVASGLGLGCLSRHTVADAVREGWLVEVKTSLPEFRRTLAIVVHRTKRLGSVSQDFLRHCMRSTEP</sequence>